<name>A0A6N4R7D4_BLAVI</name>
<evidence type="ECO:0000256" key="1">
    <source>
        <dbReference type="ARBA" id="ARBA00006611"/>
    </source>
</evidence>
<dbReference type="InterPro" id="IPR050921">
    <property type="entry name" value="T4SS_GSP_E_ATPase"/>
</dbReference>
<evidence type="ECO:0000313" key="3">
    <source>
        <dbReference type="EMBL" id="TKW61241.1"/>
    </source>
</evidence>
<evidence type="ECO:0000259" key="2">
    <source>
        <dbReference type="Pfam" id="PF00437"/>
    </source>
</evidence>
<dbReference type="Gene3D" id="3.40.50.300">
    <property type="entry name" value="P-loop containing nucleotide triphosphate hydrolases"/>
    <property type="match status" value="1"/>
</dbReference>
<comment type="similarity">
    <text evidence="1">Belongs to the GSP E family.</text>
</comment>
<comment type="caution">
    <text evidence="3">The sequence shown here is derived from an EMBL/GenBank/DDBJ whole genome shotgun (WGS) entry which is preliminary data.</text>
</comment>
<dbReference type="PANTHER" id="PTHR30486:SF6">
    <property type="entry name" value="TYPE IV PILUS RETRACTATION ATPASE PILT"/>
    <property type="match status" value="1"/>
</dbReference>
<gene>
    <name evidence="3" type="ORF">DI628_01020</name>
</gene>
<proteinExistence type="inferred from homology"/>
<dbReference type="Gene3D" id="3.30.450.90">
    <property type="match status" value="1"/>
</dbReference>
<dbReference type="CDD" id="cd01130">
    <property type="entry name" value="VirB11-like_ATPase"/>
    <property type="match status" value="1"/>
</dbReference>
<dbReference type="Pfam" id="PF00437">
    <property type="entry name" value="T2SSE"/>
    <property type="match status" value="1"/>
</dbReference>
<protein>
    <recommendedName>
        <fullName evidence="2">Bacterial type II secretion system protein E domain-containing protein</fullName>
    </recommendedName>
</protein>
<dbReference type="SUPFAM" id="SSF52540">
    <property type="entry name" value="P-loop containing nucleoside triphosphate hydrolases"/>
    <property type="match status" value="1"/>
</dbReference>
<dbReference type="InterPro" id="IPR027417">
    <property type="entry name" value="P-loop_NTPase"/>
</dbReference>
<dbReference type="Proteomes" id="UP000320948">
    <property type="component" value="Unassembled WGS sequence"/>
</dbReference>
<feature type="domain" description="Bacterial type II secretion system protein E" evidence="2">
    <location>
        <begin position="124"/>
        <end position="297"/>
    </location>
</feature>
<organism evidence="3 4">
    <name type="scientific">Blastochloris viridis</name>
    <name type="common">Rhodopseudomonas viridis</name>
    <dbReference type="NCBI Taxonomy" id="1079"/>
    <lineage>
        <taxon>Bacteria</taxon>
        <taxon>Pseudomonadati</taxon>
        <taxon>Pseudomonadota</taxon>
        <taxon>Alphaproteobacteria</taxon>
        <taxon>Hyphomicrobiales</taxon>
        <taxon>Blastochloridaceae</taxon>
        <taxon>Blastochloris</taxon>
    </lineage>
</organism>
<accession>A0A6N4R7D4</accession>
<reference evidence="3 4" key="1">
    <citation type="journal article" date="2017" name="Nat. Commun.">
        <title>In situ click chemistry generation of cyclooxygenase-2 inhibitors.</title>
        <authorList>
            <person name="Bhardwaj A."/>
            <person name="Kaur J."/>
            <person name="Wuest M."/>
            <person name="Wuest F."/>
        </authorList>
    </citation>
    <scope>NUCLEOTIDE SEQUENCE [LARGE SCALE GENOMIC DNA]</scope>
    <source>
        <strain evidence="3">S2_018_000_R2_106</strain>
    </source>
</reference>
<dbReference type="GO" id="GO:0016887">
    <property type="term" value="F:ATP hydrolysis activity"/>
    <property type="evidence" value="ECO:0007669"/>
    <property type="project" value="InterPro"/>
</dbReference>
<sequence>MSDLIAQAGTALTPEIEALGAKHGLNKVESRFLGPLLKYFEEPNIRELVINRPGEVGYEFPDGSWKWVDAPELTLDRLEDCARMLANLSNEIFTPQHPVLSCKMPGGHRVQIVGGHNTTKKFTMTVRIQHVKNFTLDHFYLQPGVKEKIINCIVGKKTLLISGGTSTGKTSFMNAALKYIPMHERLITLEDVPELDVPHQNWVPLIFGGANRDPTGKEIREMLNATLRMRPDRIILGEIRKENAFAFCSAINTGHDGSMATIHANNPDAALDAVINRVMLNGEIADSALNVLKRQLHDDIYGVVQLVREGPKVTGYFKQLKPDSAMPGAPAH</sequence>
<evidence type="ECO:0000313" key="4">
    <source>
        <dbReference type="Proteomes" id="UP000320948"/>
    </source>
</evidence>
<dbReference type="PANTHER" id="PTHR30486">
    <property type="entry name" value="TWITCHING MOTILITY PROTEIN PILT"/>
    <property type="match status" value="1"/>
</dbReference>
<dbReference type="AlphaFoldDB" id="A0A6N4R7D4"/>
<dbReference type="InterPro" id="IPR001482">
    <property type="entry name" value="T2SS/T4SS_dom"/>
</dbReference>
<dbReference type="EMBL" id="VAFM01000001">
    <property type="protein sequence ID" value="TKW61241.1"/>
    <property type="molecule type" value="Genomic_DNA"/>
</dbReference>